<reference evidence="2 3" key="1">
    <citation type="submission" date="2020-08" db="EMBL/GenBank/DDBJ databases">
        <title>Genomic Encyclopedia of Type Strains, Phase IV (KMG-V): Genome sequencing to study the core and pangenomes of soil and plant-associated prokaryotes.</title>
        <authorList>
            <person name="Whitman W."/>
        </authorList>
    </citation>
    <scope>NUCLEOTIDE SEQUENCE [LARGE SCALE GENOMIC DNA]</scope>
    <source>
        <strain evidence="2 3">JPY162</strain>
    </source>
</reference>
<keyword evidence="2" id="KW-0413">Isomerase</keyword>
<gene>
    <name evidence="2" type="ORF">HDG41_004885</name>
</gene>
<dbReference type="AlphaFoldDB" id="A0A7W8L9C8"/>
<dbReference type="SUPFAM" id="SSF51658">
    <property type="entry name" value="Xylose isomerase-like"/>
    <property type="match status" value="1"/>
</dbReference>
<sequence>MNQALPISIQIYSLRNAGDLDRQFDIAAQAGFRQVELIGSLLEDAADTRNKLRARGLSASSSHLSMSMLRERLQEVIAACETIGFTQLVMPAVPPAERDSDAAYWRALGSELGELAHRLADQGIGLAYHNHDWELRAKENGATALELLFESAGASPLGWQVDVAWLVRGGADPLPWLRRYTGRVVSAHAKDLAPAGEKLDEDGWADVGHGVMDWPTLSAACREAGARFLAAEHDNPSDGERFARNAFAYLHQLGA</sequence>
<feature type="domain" description="Xylose isomerase-like TIM barrel" evidence="1">
    <location>
        <begin position="24"/>
        <end position="248"/>
    </location>
</feature>
<name>A0A7W8L9C8_9BURK</name>
<dbReference type="Proteomes" id="UP000592820">
    <property type="component" value="Unassembled WGS sequence"/>
</dbReference>
<dbReference type="InterPro" id="IPR013022">
    <property type="entry name" value="Xyl_isomerase-like_TIM-brl"/>
</dbReference>
<organism evidence="2 3">
    <name type="scientific">Paraburkholderia youngii</name>
    <dbReference type="NCBI Taxonomy" id="2782701"/>
    <lineage>
        <taxon>Bacteria</taxon>
        <taxon>Pseudomonadati</taxon>
        <taxon>Pseudomonadota</taxon>
        <taxon>Betaproteobacteria</taxon>
        <taxon>Burkholderiales</taxon>
        <taxon>Burkholderiaceae</taxon>
        <taxon>Paraburkholderia</taxon>
    </lineage>
</organism>
<protein>
    <submittedName>
        <fullName evidence="2">Sugar phosphate isomerase/epimerase</fullName>
    </submittedName>
</protein>
<dbReference type="Gene3D" id="3.20.20.150">
    <property type="entry name" value="Divalent-metal-dependent TIM barrel enzymes"/>
    <property type="match status" value="1"/>
</dbReference>
<evidence type="ECO:0000259" key="1">
    <source>
        <dbReference type="Pfam" id="PF01261"/>
    </source>
</evidence>
<dbReference type="PANTHER" id="PTHR12110:SF41">
    <property type="entry name" value="INOSOSE DEHYDRATASE"/>
    <property type="match status" value="1"/>
</dbReference>
<dbReference type="GO" id="GO:0016853">
    <property type="term" value="F:isomerase activity"/>
    <property type="evidence" value="ECO:0007669"/>
    <property type="project" value="UniProtKB-KW"/>
</dbReference>
<dbReference type="InterPro" id="IPR036237">
    <property type="entry name" value="Xyl_isomerase-like_sf"/>
</dbReference>
<evidence type="ECO:0000313" key="3">
    <source>
        <dbReference type="Proteomes" id="UP000592820"/>
    </source>
</evidence>
<dbReference type="Pfam" id="PF01261">
    <property type="entry name" value="AP_endonuc_2"/>
    <property type="match status" value="1"/>
</dbReference>
<dbReference type="EMBL" id="JACHDE010000010">
    <property type="protein sequence ID" value="MBB5402799.1"/>
    <property type="molecule type" value="Genomic_DNA"/>
</dbReference>
<evidence type="ECO:0000313" key="2">
    <source>
        <dbReference type="EMBL" id="MBB5402799.1"/>
    </source>
</evidence>
<accession>A0A7W8L9C8</accession>
<dbReference type="RefSeq" id="WP_184227381.1">
    <property type="nucleotide sequence ID" value="NZ_JACHDE010000010.1"/>
</dbReference>
<proteinExistence type="predicted"/>
<dbReference type="PANTHER" id="PTHR12110">
    <property type="entry name" value="HYDROXYPYRUVATE ISOMERASE"/>
    <property type="match status" value="1"/>
</dbReference>
<comment type="caution">
    <text evidence="2">The sequence shown here is derived from an EMBL/GenBank/DDBJ whole genome shotgun (WGS) entry which is preliminary data.</text>
</comment>
<dbReference type="InterPro" id="IPR050312">
    <property type="entry name" value="IolE/XylAMocC-like"/>
</dbReference>